<dbReference type="SMART" id="SM00448">
    <property type="entry name" value="REC"/>
    <property type="match status" value="1"/>
</dbReference>
<dbReference type="SUPFAM" id="SSF46894">
    <property type="entry name" value="C-terminal effector domain of the bipartite response regulators"/>
    <property type="match status" value="1"/>
</dbReference>
<dbReference type="Gene3D" id="1.10.10.10">
    <property type="entry name" value="Winged helix-like DNA-binding domain superfamily/Winged helix DNA-binding domain"/>
    <property type="match status" value="1"/>
</dbReference>
<dbReference type="InterPro" id="IPR011006">
    <property type="entry name" value="CheY-like_superfamily"/>
</dbReference>
<organism evidence="6 7">
    <name type="scientific">Jannaschia pagri</name>
    <dbReference type="NCBI Taxonomy" id="2829797"/>
    <lineage>
        <taxon>Bacteria</taxon>
        <taxon>Pseudomonadati</taxon>
        <taxon>Pseudomonadota</taxon>
        <taxon>Alphaproteobacteria</taxon>
        <taxon>Rhodobacterales</taxon>
        <taxon>Roseobacteraceae</taxon>
        <taxon>Jannaschia</taxon>
    </lineage>
</organism>
<dbReference type="Proteomes" id="UP000786693">
    <property type="component" value="Unassembled WGS sequence"/>
</dbReference>
<dbReference type="InterPro" id="IPR036388">
    <property type="entry name" value="WH-like_DNA-bd_sf"/>
</dbReference>
<dbReference type="Pfam" id="PF00196">
    <property type="entry name" value="GerE"/>
    <property type="match status" value="1"/>
</dbReference>
<gene>
    <name evidence="6" type="ORF">JANAI62_09630</name>
</gene>
<protein>
    <submittedName>
        <fullName evidence="6">DNA-binding response regulator</fullName>
    </submittedName>
</protein>
<feature type="domain" description="HTH luxR-type" evidence="4">
    <location>
        <begin position="170"/>
        <end position="235"/>
    </location>
</feature>
<accession>A0ABQ4NIV3</accession>
<evidence type="ECO:0000256" key="3">
    <source>
        <dbReference type="PROSITE-ProRule" id="PRU00169"/>
    </source>
</evidence>
<evidence type="ECO:0000256" key="1">
    <source>
        <dbReference type="ARBA" id="ARBA00022553"/>
    </source>
</evidence>
<dbReference type="InterPro" id="IPR051015">
    <property type="entry name" value="EvgA-like"/>
</dbReference>
<evidence type="ECO:0000313" key="7">
    <source>
        <dbReference type="Proteomes" id="UP000786693"/>
    </source>
</evidence>
<evidence type="ECO:0000256" key="2">
    <source>
        <dbReference type="ARBA" id="ARBA00023125"/>
    </source>
</evidence>
<keyword evidence="1 3" id="KW-0597">Phosphoprotein</keyword>
<feature type="modified residue" description="4-aspartylphosphate" evidence="3">
    <location>
        <position position="81"/>
    </location>
</feature>
<dbReference type="InterPro" id="IPR016032">
    <property type="entry name" value="Sig_transdc_resp-reg_C-effctor"/>
</dbReference>
<dbReference type="InterPro" id="IPR058245">
    <property type="entry name" value="NreC/VraR/RcsB-like_REC"/>
</dbReference>
<dbReference type="CDD" id="cd06170">
    <property type="entry name" value="LuxR_C_like"/>
    <property type="match status" value="1"/>
</dbReference>
<dbReference type="SUPFAM" id="SSF52172">
    <property type="entry name" value="CheY-like"/>
    <property type="match status" value="1"/>
</dbReference>
<dbReference type="PROSITE" id="PS50043">
    <property type="entry name" value="HTH_LUXR_2"/>
    <property type="match status" value="1"/>
</dbReference>
<dbReference type="PROSITE" id="PS50110">
    <property type="entry name" value="RESPONSE_REGULATORY"/>
    <property type="match status" value="1"/>
</dbReference>
<keyword evidence="7" id="KW-1185">Reference proteome</keyword>
<dbReference type="SMART" id="SM00421">
    <property type="entry name" value="HTH_LUXR"/>
    <property type="match status" value="1"/>
</dbReference>
<dbReference type="Gene3D" id="3.40.50.2300">
    <property type="match status" value="1"/>
</dbReference>
<dbReference type="InterPro" id="IPR001789">
    <property type="entry name" value="Sig_transdc_resp-reg_receiver"/>
</dbReference>
<dbReference type="PANTHER" id="PTHR45566">
    <property type="entry name" value="HTH-TYPE TRANSCRIPTIONAL REGULATOR YHJB-RELATED"/>
    <property type="match status" value="1"/>
</dbReference>
<keyword evidence="2 6" id="KW-0238">DNA-binding</keyword>
<reference evidence="6 7" key="1">
    <citation type="submission" date="2021-05" db="EMBL/GenBank/DDBJ databases">
        <title>Bacteria Genome sequencing.</title>
        <authorList>
            <person name="Takabe Y."/>
            <person name="Nakajima Y."/>
            <person name="Suzuki S."/>
            <person name="Shiozaki T."/>
        </authorList>
    </citation>
    <scope>NUCLEOTIDE SEQUENCE [LARGE SCALE GENOMIC DNA]</scope>
    <source>
        <strain evidence="6 7">AI_62</strain>
    </source>
</reference>
<dbReference type="PROSITE" id="PS00622">
    <property type="entry name" value="HTH_LUXR_1"/>
    <property type="match status" value="1"/>
</dbReference>
<feature type="domain" description="Response regulatory" evidence="5">
    <location>
        <begin position="28"/>
        <end position="146"/>
    </location>
</feature>
<dbReference type="InterPro" id="IPR000792">
    <property type="entry name" value="Tscrpt_reg_LuxR_C"/>
</dbReference>
<evidence type="ECO:0000313" key="6">
    <source>
        <dbReference type="EMBL" id="GIT94340.1"/>
    </source>
</evidence>
<dbReference type="EMBL" id="BPFH01000001">
    <property type="protein sequence ID" value="GIT94340.1"/>
    <property type="molecule type" value="Genomic_DNA"/>
</dbReference>
<proteinExistence type="predicted"/>
<dbReference type="PANTHER" id="PTHR45566:SF1">
    <property type="entry name" value="HTH-TYPE TRANSCRIPTIONAL REGULATOR YHJB-RELATED"/>
    <property type="match status" value="1"/>
</dbReference>
<evidence type="ECO:0000259" key="4">
    <source>
        <dbReference type="PROSITE" id="PS50043"/>
    </source>
</evidence>
<dbReference type="GO" id="GO:0003677">
    <property type="term" value="F:DNA binding"/>
    <property type="evidence" value="ECO:0007669"/>
    <property type="project" value="UniProtKB-KW"/>
</dbReference>
<evidence type="ECO:0000259" key="5">
    <source>
        <dbReference type="PROSITE" id="PS50110"/>
    </source>
</evidence>
<dbReference type="Pfam" id="PF00072">
    <property type="entry name" value="Response_reg"/>
    <property type="match status" value="1"/>
</dbReference>
<name>A0ABQ4NIV3_9RHOB</name>
<dbReference type="PRINTS" id="PR00038">
    <property type="entry name" value="HTHLUXR"/>
</dbReference>
<dbReference type="CDD" id="cd17535">
    <property type="entry name" value="REC_NarL-like"/>
    <property type="match status" value="1"/>
</dbReference>
<comment type="caution">
    <text evidence="6">The sequence shown here is derived from an EMBL/GenBank/DDBJ whole genome shotgun (WGS) entry which is preliminary data.</text>
</comment>
<sequence>MIHFMSADLDQQSLAAESETSVRTAKGWALVVDDHPLFCEALEMTLRSVAPDWDVTTASTLQDGLDRLDNADSAPALVVLDLNLPDVTGFDGLMRAKQMAGGAPVIVVSSMTDNKVVSGALQAGASGYVPKHSPRAVFKAALEAIESGATYLPGTFVESAGDASEDRHDAVSRLATLTPQQGRILDLICDGKLNKQIAYELSIAETTVKAHVTAIMRKLGVRSRTQAVLVAKDARFPPNAT</sequence>